<dbReference type="Proteomes" id="UP001609175">
    <property type="component" value="Unassembled WGS sequence"/>
</dbReference>
<dbReference type="RefSeq" id="WP_395115629.1">
    <property type="nucleotide sequence ID" value="NZ_JBIMSO010000059.1"/>
</dbReference>
<reference evidence="2 3" key="1">
    <citation type="submission" date="2024-10" db="EMBL/GenBank/DDBJ databases">
        <authorList>
            <person name="Riesco R."/>
        </authorList>
    </citation>
    <scope>NUCLEOTIDE SEQUENCE [LARGE SCALE GENOMIC DNA]</scope>
    <source>
        <strain evidence="2 3">NCIMB 15449</strain>
    </source>
</reference>
<proteinExistence type="predicted"/>
<protein>
    <submittedName>
        <fullName evidence="2">DUF2510 domain-containing protein</fullName>
    </submittedName>
</protein>
<organism evidence="2 3">
    <name type="scientific">Antrihabitans spumae</name>
    <dbReference type="NCBI Taxonomy" id="3373370"/>
    <lineage>
        <taxon>Bacteria</taxon>
        <taxon>Bacillati</taxon>
        <taxon>Actinomycetota</taxon>
        <taxon>Actinomycetes</taxon>
        <taxon>Mycobacteriales</taxon>
        <taxon>Nocardiaceae</taxon>
        <taxon>Antrihabitans</taxon>
    </lineage>
</organism>
<feature type="signal peptide" evidence="1">
    <location>
        <begin position="1"/>
        <end position="29"/>
    </location>
</feature>
<gene>
    <name evidence="2" type="ORF">ACHIPZ_17280</name>
</gene>
<name>A0ABW7JPK1_9NOCA</name>
<evidence type="ECO:0000256" key="1">
    <source>
        <dbReference type="SAM" id="SignalP"/>
    </source>
</evidence>
<evidence type="ECO:0000313" key="2">
    <source>
        <dbReference type="EMBL" id="MFH5209936.1"/>
    </source>
</evidence>
<sequence length="210" mass="21863">MRSPKFRVRASARSVALLVAIASAVLGVAACTATDTADESALATSAVVPTRSAAEVSASQAASASASAAAAESVRLEAEARAEAEAARLNPATYSSIEFRDYALLVKDPDAHAGQKVVVYGRVTQFDSATGPQNMLVRTANAPQDSVFDYDINTMVEASSQTLKPVVEDDLVTIYAEVVGSYTYDTQRGGNTTVPKLRANIVEVTGSAAE</sequence>
<feature type="chain" id="PRO_5045537967" evidence="1">
    <location>
        <begin position="30"/>
        <end position="210"/>
    </location>
</feature>
<accession>A0ABW7JPK1</accession>
<evidence type="ECO:0000313" key="3">
    <source>
        <dbReference type="Proteomes" id="UP001609175"/>
    </source>
</evidence>
<comment type="caution">
    <text evidence="2">The sequence shown here is derived from an EMBL/GenBank/DDBJ whole genome shotgun (WGS) entry which is preliminary data.</text>
</comment>
<dbReference type="PROSITE" id="PS51257">
    <property type="entry name" value="PROKAR_LIPOPROTEIN"/>
    <property type="match status" value="1"/>
</dbReference>
<dbReference type="EMBL" id="JBIMSO010000059">
    <property type="protein sequence ID" value="MFH5209936.1"/>
    <property type="molecule type" value="Genomic_DNA"/>
</dbReference>
<keyword evidence="1" id="KW-0732">Signal</keyword>